<dbReference type="InterPro" id="IPR001254">
    <property type="entry name" value="Trypsin_dom"/>
</dbReference>
<dbReference type="PANTHER" id="PTHR24264">
    <property type="entry name" value="TRYPSIN-RELATED"/>
    <property type="match status" value="1"/>
</dbReference>
<dbReference type="GO" id="GO:0005615">
    <property type="term" value="C:extracellular space"/>
    <property type="evidence" value="ECO:0007669"/>
    <property type="project" value="TreeGrafter"/>
</dbReference>
<dbReference type="SUPFAM" id="SSF57440">
    <property type="entry name" value="Kringle-like"/>
    <property type="match status" value="1"/>
</dbReference>
<dbReference type="AlphaFoldDB" id="A0A8T2IPU2"/>
<dbReference type="GO" id="GO:0033993">
    <property type="term" value="P:response to lipid"/>
    <property type="evidence" value="ECO:0007669"/>
    <property type="project" value="UniProtKB-ARBA"/>
</dbReference>
<dbReference type="CDD" id="cd00190">
    <property type="entry name" value="Tryp_SPc"/>
    <property type="match status" value="1"/>
</dbReference>
<evidence type="ECO:0000256" key="15">
    <source>
        <dbReference type="ARBA" id="ARBA00023202"/>
    </source>
</evidence>
<dbReference type="OrthoDB" id="9406323at2759"/>
<evidence type="ECO:0000256" key="10">
    <source>
        <dbReference type="ARBA" id="ARBA00022729"/>
    </source>
</evidence>
<dbReference type="SUPFAM" id="SSF50494">
    <property type="entry name" value="Trypsin-like serine proteases"/>
    <property type="match status" value="1"/>
</dbReference>
<evidence type="ECO:0000256" key="16">
    <source>
        <dbReference type="PROSITE-ProRule" id="PRU00076"/>
    </source>
</evidence>
<dbReference type="InterPro" id="IPR038178">
    <property type="entry name" value="Kringle_sf"/>
</dbReference>
<comment type="subcellular location">
    <subcellularLocation>
        <location evidence="3">Secreted</location>
    </subcellularLocation>
</comment>
<evidence type="ECO:0000256" key="1">
    <source>
        <dbReference type="ARBA" id="ARBA00000942"/>
    </source>
</evidence>
<keyword evidence="7 16" id="KW-0245">EGF-like domain</keyword>
<reference evidence="22" key="1">
    <citation type="thesis" date="2020" institute="ProQuest LLC" country="789 East Eisenhower Parkway, Ann Arbor, MI, USA">
        <title>Comparative Genomics and Chromosome Evolution.</title>
        <authorList>
            <person name="Mudd A.B."/>
        </authorList>
    </citation>
    <scope>NUCLEOTIDE SEQUENCE</scope>
    <source>
        <strain evidence="22">Female2</strain>
        <tissue evidence="22">Blood</tissue>
    </source>
</reference>
<dbReference type="Pfam" id="PF00089">
    <property type="entry name" value="Trypsin"/>
    <property type="match status" value="1"/>
</dbReference>
<evidence type="ECO:0000313" key="22">
    <source>
        <dbReference type="EMBL" id="KAG8434949.1"/>
    </source>
</evidence>
<keyword evidence="12 18" id="KW-0720">Serine protease</keyword>
<feature type="disulfide bond" evidence="16">
    <location>
        <begin position="23"/>
        <end position="32"/>
    </location>
</feature>
<evidence type="ECO:0000256" key="8">
    <source>
        <dbReference type="ARBA" id="ARBA00022572"/>
    </source>
</evidence>
<dbReference type="PANTHER" id="PTHR24264:SF38">
    <property type="entry name" value="UROKINASE-TYPE PLASMINOGEN ACTIVATOR"/>
    <property type="match status" value="1"/>
</dbReference>
<evidence type="ECO:0000256" key="18">
    <source>
        <dbReference type="RuleBase" id="RU363034"/>
    </source>
</evidence>
<dbReference type="InterPro" id="IPR043504">
    <property type="entry name" value="Peptidase_S1_PA_chymotrypsin"/>
</dbReference>
<dbReference type="InterPro" id="IPR000001">
    <property type="entry name" value="Kringle"/>
</dbReference>
<dbReference type="Gene3D" id="2.40.20.10">
    <property type="entry name" value="Plasminogen Kringle 4"/>
    <property type="match status" value="1"/>
</dbReference>
<keyword evidence="23" id="KW-1185">Reference proteome</keyword>
<sequence length="402" mass="45290">CVCLHGGTCIYSKVNQRTFFCQCSKGFVGTKCEIDTRAKCYKDRGYDYRGTASKTTDGSSCLPWNSRLLSQNMFTAKRIGALELGLGENNFCRNPDRTSKPWCYIKKGLKIVSMACKIPKCEEEKQTGSTCGQRQHKMYKIVRGSSTSVESHPWVATIFVVNRRYKQDRFLCGGSLIHPCWVLTAAHCFPDSEFLEPENYVLNLGKSNLYEANEHSEQKFQVKKVIRHEQYNDETTALDNDIALVRIQSTSGQCATLTDYVNTACLPSAELKLNFGTRCEIAGFGKEAYNDLHFSDRLLSGSVQLIQENLCQSHQYYGKLINNNMFCAGDPEWKTDACKGDSGGPLTCKHNGRMTLYGIISWGEECAKENKPGVYTRISNYLAWIEENMVKGQNVQSNIIPK</sequence>
<dbReference type="EC" id="3.4.21.73" evidence="4"/>
<dbReference type="FunFam" id="2.40.20.10:FF:000001">
    <property type="entry name" value="Urokinase-type plasminogen activator"/>
    <property type="match status" value="1"/>
</dbReference>
<keyword evidence="13" id="KW-0865">Zymogen</keyword>
<dbReference type="PROSITE" id="PS50070">
    <property type="entry name" value="KRINGLE_2"/>
    <property type="match status" value="1"/>
</dbReference>
<dbReference type="EMBL" id="JAACNH010000008">
    <property type="protein sequence ID" value="KAG8434949.1"/>
    <property type="molecule type" value="Genomic_DNA"/>
</dbReference>
<keyword evidence="8 17" id="KW-0420">Kringle</keyword>
<proteinExistence type="predicted"/>
<evidence type="ECO:0000256" key="3">
    <source>
        <dbReference type="ARBA" id="ARBA00004613"/>
    </source>
</evidence>
<dbReference type="GO" id="GO:0004252">
    <property type="term" value="F:serine-type endopeptidase activity"/>
    <property type="evidence" value="ECO:0007669"/>
    <property type="project" value="UniProtKB-EC"/>
</dbReference>
<dbReference type="InterPro" id="IPR018114">
    <property type="entry name" value="TRYPSIN_HIS"/>
</dbReference>
<dbReference type="PROSITE" id="PS01186">
    <property type="entry name" value="EGF_2"/>
    <property type="match status" value="1"/>
</dbReference>
<name>A0A8T2IPU2_9PIPI</name>
<evidence type="ECO:0000256" key="4">
    <source>
        <dbReference type="ARBA" id="ARBA00013183"/>
    </source>
</evidence>
<dbReference type="PROSITE" id="PS00135">
    <property type="entry name" value="TRYPSIN_SER"/>
    <property type="match status" value="1"/>
</dbReference>
<dbReference type="PROSITE" id="PS00134">
    <property type="entry name" value="TRYPSIN_HIS"/>
    <property type="match status" value="1"/>
</dbReference>
<dbReference type="FunFam" id="2.40.10.10:FF:000003">
    <property type="entry name" value="Transmembrane serine protease 3"/>
    <property type="match status" value="1"/>
</dbReference>
<keyword evidence="10" id="KW-0732">Signal</keyword>
<keyword evidence="11 18" id="KW-0378">Hydrolase</keyword>
<keyword evidence="15" id="KW-0617">Plasminogen activation</keyword>
<protein>
    <recommendedName>
        <fullName evidence="5">Urokinase-type plasminogen activator</fullName>
        <ecNumber evidence="4">3.4.21.73</ecNumber>
    </recommendedName>
</protein>
<evidence type="ECO:0000259" key="20">
    <source>
        <dbReference type="PROSITE" id="PS50070"/>
    </source>
</evidence>
<feature type="non-terminal residue" evidence="22">
    <location>
        <position position="402"/>
    </location>
</feature>
<dbReference type="PROSITE" id="PS50240">
    <property type="entry name" value="TRYPSIN_DOM"/>
    <property type="match status" value="1"/>
</dbReference>
<evidence type="ECO:0000256" key="17">
    <source>
        <dbReference type="PROSITE-ProRule" id="PRU00121"/>
    </source>
</evidence>
<evidence type="ECO:0000313" key="23">
    <source>
        <dbReference type="Proteomes" id="UP000812440"/>
    </source>
</evidence>
<dbReference type="InterPro" id="IPR009003">
    <property type="entry name" value="Peptidase_S1_PA"/>
</dbReference>
<evidence type="ECO:0000259" key="21">
    <source>
        <dbReference type="PROSITE" id="PS50240"/>
    </source>
</evidence>
<feature type="domain" description="EGF-like" evidence="19">
    <location>
        <begin position="1"/>
        <end position="33"/>
    </location>
</feature>
<evidence type="ECO:0000256" key="6">
    <source>
        <dbReference type="ARBA" id="ARBA00022525"/>
    </source>
</evidence>
<keyword evidence="14 16" id="KW-1015">Disulfide bond</keyword>
<dbReference type="Proteomes" id="UP000812440">
    <property type="component" value="Chromosome 7"/>
</dbReference>
<dbReference type="CDD" id="cd00108">
    <property type="entry name" value="KR"/>
    <property type="match status" value="1"/>
</dbReference>
<dbReference type="PRINTS" id="PR00018">
    <property type="entry name" value="KRINGLE"/>
</dbReference>
<dbReference type="GO" id="GO:0033628">
    <property type="term" value="P:regulation of cell adhesion mediated by integrin"/>
    <property type="evidence" value="ECO:0007669"/>
    <property type="project" value="TreeGrafter"/>
</dbReference>
<evidence type="ECO:0000256" key="14">
    <source>
        <dbReference type="ARBA" id="ARBA00023157"/>
    </source>
</evidence>
<keyword evidence="9 18" id="KW-0645">Protease</keyword>
<dbReference type="GO" id="GO:0031639">
    <property type="term" value="P:plasminogen activation"/>
    <property type="evidence" value="ECO:0007669"/>
    <property type="project" value="TreeGrafter"/>
</dbReference>
<organism evidence="22 23">
    <name type="scientific">Hymenochirus boettgeri</name>
    <name type="common">Congo dwarf clawed frog</name>
    <dbReference type="NCBI Taxonomy" id="247094"/>
    <lineage>
        <taxon>Eukaryota</taxon>
        <taxon>Metazoa</taxon>
        <taxon>Chordata</taxon>
        <taxon>Craniata</taxon>
        <taxon>Vertebrata</taxon>
        <taxon>Euteleostomi</taxon>
        <taxon>Amphibia</taxon>
        <taxon>Batrachia</taxon>
        <taxon>Anura</taxon>
        <taxon>Pipoidea</taxon>
        <taxon>Pipidae</taxon>
        <taxon>Pipinae</taxon>
        <taxon>Hymenochirus</taxon>
    </lineage>
</organism>
<comment type="caution">
    <text evidence="22">The sequence shown here is derived from an EMBL/GenBank/DDBJ whole genome shotgun (WGS) entry which is preliminary data.</text>
</comment>
<comment type="catalytic activity">
    <reaction evidence="1">
        <text>Specific cleavage of Arg-|-Val bond in plasminogen to form plasmin.</text>
        <dbReference type="EC" id="3.4.21.73"/>
    </reaction>
</comment>
<evidence type="ECO:0000256" key="12">
    <source>
        <dbReference type="ARBA" id="ARBA00022825"/>
    </source>
</evidence>
<dbReference type="Gene3D" id="2.10.25.10">
    <property type="entry name" value="Laminin"/>
    <property type="match status" value="1"/>
</dbReference>
<dbReference type="InterPro" id="IPR013806">
    <property type="entry name" value="Kringle-like"/>
</dbReference>
<dbReference type="InterPro" id="IPR018056">
    <property type="entry name" value="Kringle_CS"/>
</dbReference>
<dbReference type="InterPro" id="IPR001314">
    <property type="entry name" value="Peptidase_S1A"/>
</dbReference>
<dbReference type="SMART" id="SM00130">
    <property type="entry name" value="KR"/>
    <property type="match status" value="1"/>
</dbReference>
<comment type="function">
    <text evidence="2">Specifically cleaves the zymogen plasminogen to form the active enzyme plasmin.</text>
</comment>
<evidence type="ECO:0000256" key="5">
    <source>
        <dbReference type="ARBA" id="ARBA00019414"/>
    </source>
</evidence>
<dbReference type="InterPro" id="IPR033116">
    <property type="entry name" value="TRYPSIN_SER"/>
</dbReference>
<dbReference type="PRINTS" id="PR00722">
    <property type="entry name" value="CHYMOTRYPSIN"/>
</dbReference>
<dbReference type="PROSITE" id="PS00021">
    <property type="entry name" value="KRINGLE_1"/>
    <property type="match status" value="1"/>
</dbReference>
<evidence type="ECO:0000256" key="2">
    <source>
        <dbReference type="ARBA" id="ARBA00004018"/>
    </source>
</evidence>
<gene>
    <name evidence="22" type="ORF">GDO86_013060</name>
</gene>
<dbReference type="PROSITE" id="PS00022">
    <property type="entry name" value="EGF_1"/>
    <property type="match status" value="1"/>
</dbReference>
<evidence type="ECO:0000256" key="11">
    <source>
        <dbReference type="ARBA" id="ARBA00022801"/>
    </source>
</evidence>
<dbReference type="Pfam" id="PF00051">
    <property type="entry name" value="Kringle"/>
    <property type="match status" value="1"/>
</dbReference>
<dbReference type="InterPro" id="IPR050127">
    <property type="entry name" value="Serine_Proteases_S1"/>
</dbReference>
<dbReference type="InterPro" id="IPR000742">
    <property type="entry name" value="EGF"/>
</dbReference>
<dbReference type="SMART" id="SM00020">
    <property type="entry name" value="Tryp_SPc"/>
    <property type="match status" value="1"/>
</dbReference>
<comment type="caution">
    <text evidence="16">Lacks conserved residue(s) required for the propagation of feature annotation.</text>
</comment>
<evidence type="ECO:0000259" key="19">
    <source>
        <dbReference type="PROSITE" id="PS50026"/>
    </source>
</evidence>
<evidence type="ECO:0000256" key="9">
    <source>
        <dbReference type="ARBA" id="ARBA00022670"/>
    </source>
</evidence>
<evidence type="ECO:0000256" key="7">
    <source>
        <dbReference type="ARBA" id="ARBA00022536"/>
    </source>
</evidence>
<dbReference type="Gene3D" id="2.40.10.10">
    <property type="entry name" value="Trypsin-like serine proteases"/>
    <property type="match status" value="2"/>
</dbReference>
<dbReference type="Pfam" id="PF00008">
    <property type="entry name" value="EGF"/>
    <property type="match status" value="1"/>
</dbReference>
<evidence type="ECO:0000256" key="13">
    <source>
        <dbReference type="ARBA" id="ARBA00023145"/>
    </source>
</evidence>
<accession>A0A8T2IPU2</accession>
<feature type="domain" description="Kringle" evidence="20">
    <location>
        <begin position="39"/>
        <end position="121"/>
    </location>
</feature>
<dbReference type="PROSITE" id="PS50026">
    <property type="entry name" value="EGF_3"/>
    <property type="match status" value="1"/>
</dbReference>
<dbReference type="GO" id="GO:1901701">
    <property type="term" value="P:cellular response to oxygen-containing compound"/>
    <property type="evidence" value="ECO:0007669"/>
    <property type="project" value="UniProtKB-ARBA"/>
</dbReference>
<feature type="domain" description="Peptidase S1" evidence="21">
    <location>
        <begin position="141"/>
        <end position="390"/>
    </location>
</feature>
<keyword evidence="6" id="KW-0964">Secreted</keyword>